<dbReference type="Proteomes" id="UP000887540">
    <property type="component" value="Unplaced"/>
</dbReference>
<proteinExistence type="predicted"/>
<organism evidence="2 3">
    <name type="scientific">Acrobeloides nanus</name>
    <dbReference type="NCBI Taxonomy" id="290746"/>
    <lineage>
        <taxon>Eukaryota</taxon>
        <taxon>Metazoa</taxon>
        <taxon>Ecdysozoa</taxon>
        <taxon>Nematoda</taxon>
        <taxon>Chromadorea</taxon>
        <taxon>Rhabditida</taxon>
        <taxon>Tylenchina</taxon>
        <taxon>Cephalobomorpha</taxon>
        <taxon>Cephaloboidea</taxon>
        <taxon>Cephalobidae</taxon>
        <taxon>Acrobeloides</taxon>
    </lineage>
</organism>
<dbReference type="GO" id="GO:0030425">
    <property type="term" value="C:dendrite"/>
    <property type="evidence" value="ECO:0007669"/>
    <property type="project" value="TreeGrafter"/>
</dbReference>
<feature type="region of interest" description="Disordered" evidence="1">
    <location>
        <begin position="1"/>
        <end position="20"/>
    </location>
</feature>
<dbReference type="PANTHER" id="PTHR13651">
    <property type="entry name" value="PROTEIN ABITRAM"/>
    <property type="match status" value="1"/>
</dbReference>
<feature type="compositionally biased region" description="Polar residues" evidence="1">
    <location>
        <begin position="1"/>
        <end position="16"/>
    </location>
</feature>
<protein>
    <submittedName>
        <fullName evidence="3">Actin-binding transcription modulator</fullName>
    </submittedName>
</protein>
<dbReference type="Gene3D" id="2.40.50.100">
    <property type="match status" value="1"/>
</dbReference>
<dbReference type="WBParaSite" id="ACRNAN_scaffold8865.g7365.t1">
    <property type="protein sequence ID" value="ACRNAN_scaffold8865.g7365.t1"/>
    <property type="gene ID" value="ACRNAN_scaffold8865.g7365"/>
</dbReference>
<dbReference type="GO" id="GO:0048813">
    <property type="term" value="P:dendrite morphogenesis"/>
    <property type="evidence" value="ECO:0007669"/>
    <property type="project" value="TreeGrafter"/>
</dbReference>
<dbReference type="GO" id="GO:0032433">
    <property type="term" value="C:filopodium tip"/>
    <property type="evidence" value="ECO:0007669"/>
    <property type="project" value="TreeGrafter"/>
</dbReference>
<dbReference type="GO" id="GO:0030027">
    <property type="term" value="C:lamellipodium"/>
    <property type="evidence" value="ECO:0007669"/>
    <property type="project" value="TreeGrafter"/>
</dbReference>
<dbReference type="GO" id="GO:0003785">
    <property type="term" value="F:actin monomer binding"/>
    <property type="evidence" value="ECO:0007669"/>
    <property type="project" value="TreeGrafter"/>
</dbReference>
<keyword evidence="2" id="KW-1185">Reference proteome</keyword>
<evidence type="ECO:0000256" key="1">
    <source>
        <dbReference type="SAM" id="MobiDB-lite"/>
    </source>
</evidence>
<evidence type="ECO:0000313" key="2">
    <source>
        <dbReference type="Proteomes" id="UP000887540"/>
    </source>
</evidence>
<feature type="region of interest" description="Disordered" evidence="1">
    <location>
        <begin position="165"/>
        <end position="184"/>
    </location>
</feature>
<dbReference type="GO" id="GO:0051489">
    <property type="term" value="P:regulation of filopodium assembly"/>
    <property type="evidence" value="ECO:0007669"/>
    <property type="project" value="TreeGrafter"/>
</dbReference>
<evidence type="ECO:0000313" key="3">
    <source>
        <dbReference type="WBParaSite" id="ACRNAN_scaffold8865.g7365.t1"/>
    </source>
</evidence>
<dbReference type="PANTHER" id="PTHR13651:SF0">
    <property type="entry name" value="PROTEIN ABITRAM"/>
    <property type="match status" value="1"/>
</dbReference>
<dbReference type="InterPro" id="IPR011053">
    <property type="entry name" value="Single_hybrid_motif"/>
</dbReference>
<dbReference type="SUPFAM" id="SSF51230">
    <property type="entry name" value="Single hybrid motif"/>
    <property type="match status" value="1"/>
</dbReference>
<dbReference type="GO" id="GO:0030833">
    <property type="term" value="P:regulation of actin filament polymerization"/>
    <property type="evidence" value="ECO:0007669"/>
    <property type="project" value="TreeGrafter"/>
</dbReference>
<sequence>MESQKPSPPNYSSSVEKNFEKHRIDSNPDVEYLRHPSGVIVVLLSNSHEILQKSVSKIEWNTSQKKGRGIDRSKQQVVGKGKKGGLQLFPDTRLCIIHCTDGSTYSIRAGIKATLVEVNDRLFENPDLIQTARDYHGYIAIVLPPAIDSKSNRKPKEFCQGVVKEENEAQEKGSNLIEETVNDS</sequence>
<dbReference type="AlphaFoldDB" id="A0A914EKR2"/>
<dbReference type="GO" id="GO:0051015">
    <property type="term" value="F:actin filament binding"/>
    <property type="evidence" value="ECO:0007669"/>
    <property type="project" value="TreeGrafter"/>
</dbReference>
<reference evidence="3" key="1">
    <citation type="submission" date="2022-11" db="UniProtKB">
        <authorList>
            <consortium name="WormBaseParasite"/>
        </authorList>
    </citation>
    <scope>IDENTIFICATION</scope>
</reference>
<accession>A0A914EKR2</accession>
<dbReference type="InterPro" id="IPR039169">
    <property type="entry name" value="Abitram"/>
</dbReference>
<dbReference type="GO" id="GO:0005634">
    <property type="term" value="C:nucleus"/>
    <property type="evidence" value="ECO:0007669"/>
    <property type="project" value="TreeGrafter"/>
</dbReference>
<name>A0A914EKR2_9BILA</name>